<dbReference type="RefSeq" id="WP_210758272.1">
    <property type="nucleotide sequence ID" value="NZ_CP060139.1"/>
</dbReference>
<dbReference type="KEGG" id="chyd:H4K34_15360"/>
<reference evidence="1 2" key="1">
    <citation type="submission" date="2020-08" db="EMBL/GenBank/DDBJ databases">
        <title>Croceimicrobium hydrocarbonivorans gen. nov., sp. nov., a novel marine bacterium isolated from a bacterial consortium that degrades polyethylene terephthalate.</title>
        <authorList>
            <person name="Liu R."/>
        </authorList>
    </citation>
    <scope>NUCLEOTIDE SEQUENCE [LARGE SCALE GENOMIC DNA]</scope>
    <source>
        <strain evidence="1 2">A20-9</strain>
    </source>
</reference>
<organism evidence="1 2">
    <name type="scientific">Croceimicrobium hydrocarbonivorans</name>
    <dbReference type="NCBI Taxonomy" id="2761580"/>
    <lineage>
        <taxon>Bacteria</taxon>
        <taxon>Pseudomonadati</taxon>
        <taxon>Bacteroidota</taxon>
        <taxon>Flavobacteriia</taxon>
        <taxon>Flavobacteriales</taxon>
        <taxon>Owenweeksiaceae</taxon>
        <taxon>Croceimicrobium</taxon>
    </lineage>
</organism>
<evidence type="ECO:0000313" key="2">
    <source>
        <dbReference type="Proteomes" id="UP000516305"/>
    </source>
</evidence>
<name>A0A7H0VDD9_9FLAO</name>
<protein>
    <submittedName>
        <fullName evidence="1">Uncharacterized protein</fullName>
    </submittedName>
</protein>
<dbReference type="Proteomes" id="UP000516305">
    <property type="component" value="Chromosome"/>
</dbReference>
<dbReference type="InterPro" id="IPR015943">
    <property type="entry name" value="WD40/YVTN_repeat-like_dom_sf"/>
</dbReference>
<sequence>MNDPFPSIKTILAIWLISLQWASAQISYSINTQKHPFHNFNYLEQKGLSIYADEDGQLKLHSPDDSIELKGDRSRIFDDERQILTYDVHQKKSRLYLYTLEGKLLKKEKLPFSIADLCLVGDSIYILSRSYSYERGQLAKLYLLNKDLEVQKTWNTRLTGRNGININYFQPSKRLMVGAGLEWYQFDLNGNEVFREEVPHASYTLVNGKFFSLLDKLSDASNLFVFQEDSLLFMWQIRLKAAYLYNSFATDHAVFFSWAISPDGRFVVSLDHSHHLSLYDHENGECEEIMQSKNIEFVFFLEDGRLAYLDKKRGIQILKPY</sequence>
<dbReference type="InterPro" id="IPR036322">
    <property type="entry name" value="WD40_repeat_dom_sf"/>
</dbReference>
<gene>
    <name evidence="1" type="ORF">H4K34_15360</name>
</gene>
<proteinExistence type="predicted"/>
<dbReference type="AlphaFoldDB" id="A0A7H0VDD9"/>
<dbReference type="EMBL" id="CP060139">
    <property type="protein sequence ID" value="QNR23737.1"/>
    <property type="molecule type" value="Genomic_DNA"/>
</dbReference>
<keyword evidence="2" id="KW-1185">Reference proteome</keyword>
<accession>A0A7H0VDD9</accession>
<evidence type="ECO:0000313" key="1">
    <source>
        <dbReference type="EMBL" id="QNR23737.1"/>
    </source>
</evidence>
<dbReference type="SUPFAM" id="SSF50978">
    <property type="entry name" value="WD40 repeat-like"/>
    <property type="match status" value="1"/>
</dbReference>
<dbReference type="Gene3D" id="2.130.10.10">
    <property type="entry name" value="YVTN repeat-like/Quinoprotein amine dehydrogenase"/>
    <property type="match status" value="1"/>
</dbReference>